<dbReference type="RefSeq" id="WP_155399078.1">
    <property type="nucleotide sequence ID" value="NZ_FO704551.1"/>
</dbReference>
<gene>
    <name evidence="1" type="ORF">XPG1_2889</name>
</gene>
<organism evidence="1 2">
    <name type="scientific">Xenorhabdus poinarii G6</name>
    <dbReference type="NCBI Taxonomy" id="1354304"/>
    <lineage>
        <taxon>Bacteria</taxon>
        <taxon>Pseudomonadati</taxon>
        <taxon>Pseudomonadota</taxon>
        <taxon>Gammaproteobacteria</taxon>
        <taxon>Enterobacterales</taxon>
        <taxon>Morganellaceae</taxon>
        <taxon>Xenorhabdus</taxon>
    </lineage>
</organism>
<proteinExistence type="predicted"/>
<keyword evidence="2" id="KW-1185">Reference proteome</keyword>
<dbReference type="EMBL" id="FO704551">
    <property type="protein sequence ID" value="CDG22536.1"/>
    <property type="molecule type" value="Genomic_DNA"/>
</dbReference>
<sequence length="371" mass="43209">MSEHSESVKDYIQINLFSKTGEIFFNYEDAEDDIYQKLNAIGIRLTKNYIPGDSSFYLVESQRVQAAAVHTHHIVLVYKGMLEYIFRTASMMTGVECRQREPATKRFMPWENNMGSWLQGGEFEWKNEKSWWLWEPDYRLVFNEFVETLFVFLVLHEIGHFHNLHGERRTLNKKGDTPTTSDSFFIHRAVDEGDDKILADRIAGHVREIVADTFAFQFMVNERKYDFFPELRLPAIDSDSRSAMEVTNFAYCLYAVAAYFWALHYRSPMTNDSQVNSYPSHAFRLVSIEATSLEHGLCADRHDPAAGLKLGIQNYLTKLPIASGNTDFIDWRRSVDNKASEAHYFKICNITKHWSNMVFGVRDEHWLNHHG</sequence>
<dbReference type="Proteomes" id="UP000032735">
    <property type="component" value="Chromosome"/>
</dbReference>
<dbReference type="KEGG" id="xpo:XPG1_2889"/>
<dbReference type="OrthoDB" id="6891328at2"/>
<evidence type="ECO:0000313" key="1">
    <source>
        <dbReference type="EMBL" id="CDG22536.1"/>
    </source>
</evidence>
<reference evidence="1 2" key="1">
    <citation type="submission" date="2013-07" db="EMBL/GenBank/DDBJ databases">
        <authorList>
            <person name="Genoscope - CEA"/>
        </authorList>
    </citation>
    <scope>NUCLEOTIDE SEQUENCE [LARGE SCALE GENOMIC DNA]</scope>
    <source>
        <strain evidence="1 2">G6</strain>
    </source>
</reference>
<name>A0A068R6I1_9GAMM</name>
<protein>
    <submittedName>
        <fullName evidence="1">Uncharacterized protein</fullName>
    </submittedName>
</protein>
<evidence type="ECO:0000313" key="2">
    <source>
        <dbReference type="Proteomes" id="UP000032735"/>
    </source>
</evidence>
<accession>A0A068R6I1</accession>
<dbReference type="AlphaFoldDB" id="A0A068R6I1"/>
<dbReference type="HOGENOM" id="CLU_811014_0_0_6"/>